<organism evidence="3 4">
    <name type="scientific">Smittium mucronatum</name>
    <dbReference type="NCBI Taxonomy" id="133383"/>
    <lineage>
        <taxon>Eukaryota</taxon>
        <taxon>Fungi</taxon>
        <taxon>Fungi incertae sedis</taxon>
        <taxon>Zoopagomycota</taxon>
        <taxon>Kickxellomycotina</taxon>
        <taxon>Harpellomycetes</taxon>
        <taxon>Harpellales</taxon>
        <taxon>Legeriomycetaceae</taxon>
        <taxon>Smittium</taxon>
    </lineage>
</organism>
<feature type="compositionally biased region" description="Polar residues" evidence="1">
    <location>
        <begin position="103"/>
        <end position="114"/>
    </location>
</feature>
<evidence type="ECO:0000313" key="3">
    <source>
        <dbReference type="EMBL" id="OLY83945.1"/>
    </source>
</evidence>
<accession>A0A1R0H481</accession>
<sequence length="114" mass="11645">MGIIAFMVCSIVNGCITSLPQLVSSDASSGLMVGNSLADLTLFGSALKTPSTSFHICSSLAPTPTDMSAAVKSLYPLPIECKIPPGTGPKTPVTTATSSPTSEQSSANRQVRLS</sequence>
<evidence type="ECO:0000256" key="2">
    <source>
        <dbReference type="SAM" id="SignalP"/>
    </source>
</evidence>
<protein>
    <submittedName>
        <fullName evidence="3">Uncharacterized protein</fullName>
    </submittedName>
</protein>
<dbReference type="EMBL" id="LSSL01000688">
    <property type="protein sequence ID" value="OLY83945.1"/>
    <property type="molecule type" value="Genomic_DNA"/>
</dbReference>
<dbReference type="AlphaFoldDB" id="A0A1R0H481"/>
<reference evidence="3 4" key="1">
    <citation type="journal article" date="2016" name="Mol. Biol. Evol.">
        <title>Genome-Wide Survey of Gut Fungi (Harpellales) Reveals the First Horizontally Transferred Ubiquitin Gene from a Mosquito Host.</title>
        <authorList>
            <person name="Wang Y."/>
            <person name="White M.M."/>
            <person name="Kvist S."/>
            <person name="Moncalvo J.M."/>
        </authorList>
    </citation>
    <scope>NUCLEOTIDE SEQUENCE [LARGE SCALE GENOMIC DNA]</scope>
    <source>
        <strain evidence="3 4">ALG-7-W6</strain>
    </source>
</reference>
<feature type="region of interest" description="Disordered" evidence="1">
    <location>
        <begin position="83"/>
        <end position="114"/>
    </location>
</feature>
<feature type="signal peptide" evidence="2">
    <location>
        <begin position="1"/>
        <end position="17"/>
    </location>
</feature>
<keyword evidence="2" id="KW-0732">Signal</keyword>
<comment type="caution">
    <text evidence="3">The sequence shown here is derived from an EMBL/GenBank/DDBJ whole genome shotgun (WGS) entry which is preliminary data.</text>
</comment>
<feature type="compositionally biased region" description="Low complexity" evidence="1">
    <location>
        <begin position="84"/>
        <end position="102"/>
    </location>
</feature>
<name>A0A1R0H481_9FUNG</name>
<evidence type="ECO:0000256" key="1">
    <source>
        <dbReference type="SAM" id="MobiDB-lite"/>
    </source>
</evidence>
<dbReference type="Proteomes" id="UP000187455">
    <property type="component" value="Unassembled WGS sequence"/>
</dbReference>
<keyword evidence="4" id="KW-1185">Reference proteome</keyword>
<evidence type="ECO:0000313" key="4">
    <source>
        <dbReference type="Proteomes" id="UP000187455"/>
    </source>
</evidence>
<proteinExistence type="predicted"/>
<gene>
    <name evidence="3" type="ORF">AYI68_g1905</name>
</gene>
<feature type="chain" id="PRO_5012005814" evidence="2">
    <location>
        <begin position="18"/>
        <end position="114"/>
    </location>
</feature>